<dbReference type="RefSeq" id="WP_087142623.1">
    <property type="nucleotide sequence ID" value="NZ_FUKI01000057.1"/>
</dbReference>
<keyword evidence="2" id="KW-0808">Transferase</keyword>
<protein>
    <submittedName>
        <fullName evidence="2">Candidate beta-D-/alpha-L glycosyltransferase Glycosyltransferase family 2</fullName>
    </submittedName>
</protein>
<dbReference type="Gene3D" id="3.90.550.10">
    <property type="entry name" value="Spore Coat Polysaccharide Biosynthesis Protein SpsA, Chain A"/>
    <property type="match status" value="1"/>
</dbReference>
<name>A0A1R4H309_9GAMM</name>
<dbReference type="PANTHER" id="PTHR22916:SF3">
    <property type="entry name" value="UDP-GLCNAC:BETAGAL BETA-1,3-N-ACETYLGLUCOSAMINYLTRANSFERASE-LIKE PROTEIN 1"/>
    <property type="match status" value="1"/>
</dbReference>
<organism evidence="2 3">
    <name type="scientific">Crenothrix polyspora</name>
    <dbReference type="NCBI Taxonomy" id="360316"/>
    <lineage>
        <taxon>Bacteria</taxon>
        <taxon>Pseudomonadati</taxon>
        <taxon>Pseudomonadota</taxon>
        <taxon>Gammaproteobacteria</taxon>
        <taxon>Methylococcales</taxon>
        <taxon>Crenotrichaceae</taxon>
        <taxon>Crenothrix</taxon>
    </lineage>
</organism>
<reference evidence="3" key="1">
    <citation type="submission" date="2017-02" db="EMBL/GenBank/DDBJ databases">
        <authorList>
            <person name="Daims H."/>
        </authorList>
    </citation>
    <scope>NUCLEOTIDE SEQUENCE [LARGE SCALE GENOMIC DNA]</scope>
</reference>
<dbReference type="SUPFAM" id="SSF53448">
    <property type="entry name" value="Nucleotide-diphospho-sugar transferases"/>
    <property type="match status" value="1"/>
</dbReference>
<dbReference type="Pfam" id="PF00535">
    <property type="entry name" value="Glycos_transf_2"/>
    <property type="match status" value="1"/>
</dbReference>
<dbReference type="OrthoDB" id="653189at2"/>
<evidence type="ECO:0000259" key="1">
    <source>
        <dbReference type="Pfam" id="PF00535"/>
    </source>
</evidence>
<accession>A0A1R4H309</accession>
<feature type="domain" description="Glycosyltransferase 2-like" evidence="1">
    <location>
        <begin position="10"/>
        <end position="122"/>
    </location>
</feature>
<dbReference type="AlphaFoldDB" id="A0A1R4H309"/>
<keyword evidence="3" id="KW-1185">Reference proteome</keyword>
<evidence type="ECO:0000313" key="2">
    <source>
        <dbReference type="EMBL" id="SJM90638.1"/>
    </source>
</evidence>
<dbReference type="EMBL" id="FUKI01000057">
    <property type="protein sequence ID" value="SJM90638.1"/>
    <property type="molecule type" value="Genomic_DNA"/>
</dbReference>
<dbReference type="Proteomes" id="UP000195667">
    <property type="component" value="Unassembled WGS sequence"/>
</dbReference>
<dbReference type="PANTHER" id="PTHR22916">
    <property type="entry name" value="GLYCOSYLTRANSFERASE"/>
    <property type="match status" value="1"/>
</dbReference>
<gene>
    <name evidence="2" type="ORF">CRENPOLYSF1_150077</name>
</gene>
<dbReference type="InterPro" id="IPR001173">
    <property type="entry name" value="Glyco_trans_2-like"/>
</dbReference>
<sequence>MPSDFSPKLSVCMITYNHAQYIEQAIESVLAQTANFSIELVIGEDASTDETATKIQQFKNATGIRIKARLNNTNLGMLANFTKTLSECDGTYIALLEGDDFWTQPLKLQQQVDFLESNPEFSMCYHPVQVLRNHKLESDTLTLDAPEISSIKDLAKGNFMHTCSVVFRAGLFVEFPASFFSSSVGDYFFHMLNARYGYIKRLSENMAVYRIHEGGVWSSQDNVDLKILNYLDAMIGCFDSEINQLLRDRYQKIAYKSFYNRIHEEGFEERLLKCMKHGSNNFSNEIKELLRWDKKSHHSYFIRLFKKMFY</sequence>
<proteinExistence type="predicted"/>
<dbReference type="GO" id="GO:0016758">
    <property type="term" value="F:hexosyltransferase activity"/>
    <property type="evidence" value="ECO:0007669"/>
    <property type="project" value="UniProtKB-ARBA"/>
</dbReference>
<dbReference type="InterPro" id="IPR029044">
    <property type="entry name" value="Nucleotide-diphossugar_trans"/>
</dbReference>
<evidence type="ECO:0000313" key="3">
    <source>
        <dbReference type="Proteomes" id="UP000195667"/>
    </source>
</evidence>